<keyword evidence="2" id="KW-1185">Reference proteome</keyword>
<dbReference type="EMBL" id="BSYO01000013">
    <property type="protein sequence ID" value="GMH13978.1"/>
    <property type="molecule type" value="Genomic_DNA"/>
</dbReference>
<dbReference type="Proteomes" id="UP001279734">
    <property type="component" value="Unassembled WGS sequence"/>
</dbReference>
<comment type="caution">
    <text evidence="1">The sequence shown here is derived from an EMBL/GenBank/DDBJ whole genome shotgun (WGS) entry which is preliminary data.</text>
</comment>
<proteinExistence type="predicted"/>
<dbReference type="AlphaFoldDB" id="A0AAD3XR21"/>
<evidence type="ECO:0000313" key="2">
    <source>
        <dbReference type="Proteomes" id="UP001279734"/>
    </source>
</evidence>
<evidence type="ECO:0000313" key="1">
    <source>
        <dbReference type="EMBL" id="GMH13978.1"/>
    </source>
</evidence>
<protein>
    <submittedName>
        <fullName evidence="1">Uncharacterized protein</fullName>
    </submittedName>
</protein>
<accession>A0AAD3XR21</accession>
<name>A0AAD3XR21_NEPGR</name>
<reference evidence="1" key="1">
    <citation type="submission" date="2023-05" db="EMBL/GenBank/DDBJ databases">
        <title>Nepenthes gracilis genome sequencing.</title>
        <authorList>
            <person name="Fukushima K."/>
        </authorList>
    </citation>
    <scope>NUCLEOTIDE SEQUENCE</scope>
    <source>
        <strain evidence="1">SING2019-196</strain>
    </source>
</reference>
<gene>
    <name evidence="1" type="ORF">Nepgr_015819</name>
</gene>
<sequence>MDEEDFPDPTLIALKMLLEANVTQTYLDALTPESRQIMSDFLENYLLSETVETGAEFTSSSPLAERWLDRRVDDVPSIHALDEADQITPPPSEQDGHWKQAKSWRCHKFTSKQKGSWPVNLIDRHLVSLVWCLVKELLVCWEGYLERMELGWVAFARISSIVWYSAHLRVSTSIFKGSHSARIDQFIAVIEMASGSECCLSMVFSLAGMRLDMPGWDADLAFCSLKF</sequence>
<organism evidence="1 2">
    <name type="scientific">Nepenthes gracilis</name>
    <name type="common">Slender pitcher plant</name>
    <dbReference type="NCBI Taxonomy" id="150966"/>
    <lineage>
        <taxon>Eukaryota</taxon>
        <taxon>Viridiplantae</taxon>
        <taxon>Streptophyta</taxon>
        <taxon>Embryophyta</taxon>
        <taxon>Tracheophyta</taxon>
        <taxon>Spermatophyta</taxon>
        <taxon>Magnoliopsida</taxon>
        <taxon>eudicotyledons</taxon>
        <taxon>Gunneridae</taxon>
        <taxon>Pentapetalae</taxon>
        <taxon>Caryophyllales</taxon>
        <taxon>Nepenthaceae</taxon>
        <taxon>Nepenthes</taxon>
    </lineage>
</organism>